<evidence type="ECO:0000313" key="3">
    <source>
        <dbReference type="Proteomes" id="UP000265520"/>
    </source>
</evidence>
<feature type="non-terminal residue" evidence="2">
    <location>
        <position position="68"/>
    </location>
</feature>
<protein>
    <submittedName>
        <fullName evidence="2">Uncharacterized protein</fullName>
    </submittedName>
</protein>
<keyword evidence="3" id="KW-1185">Reference proteome</keyword>
<proteinExistence type="predicted"/>
<feature type="region of interest" description="Disordered" evidence="1">
    <location>
        <begin position="32"/>
        <end position="57"/>
    </location>
</feature>
<evidence type="ECO:0000256" key="1">
    <source>
        <dbReference type="SAM" id="MobiDB-lite"/>
    </source>
</evidence>
<reference evidence="2 3" key="1">
    <citation type="journal article" date="2018" name="Front. Plant Sci.">
        <title>Red Clover (Trifolium pratense) and Zigzag Clover (T. medium) - A Picture of Genomic Similarities and Differences.</title>
        <authorList>
            <person name="Dluhosova J."/>
            <person name="Istvanek J."/>
            <person name="Nedelnik J."/>
            <person name="Repkova J."/>
        </authorList>
    </citation>
    <scope>NUCLEOTIDE SEQUENCE [LARGE SCALE GENOMIC DNA]</scope>
    <source>
        <strain evidence="3">cv. 10/8</strain>
        <tissue evidence="2">Leaf</tissue>
    </source>
</reference>
<evidence type="ECO:0000313" key="2">
    <source>
        <dbReference type="EMBL" id="MCI53364.1"/>
    </source>
</evidence>
<accession>A0A392SYS5</accession>
<sequence>MLLQIVVEVVGKEKAEDEAVLKTHTIMFDSSTAKPQARGYNASSNPSPPHFNPYARPTAHLAIPQYYT</sequence>
<organism evidence="2 3">
    <name type="scientific">Trifolium medium</name>
    <dbReference type="NCBI Taxonomy" id="97028"/>
    <lineage>
        <taxon>Eukaryota</taxon>
        <taxon>Viridiplantae</taxon>
        <taxon>Streptophyta</taxon>
        <taxon>Embryophyta</taxon>
        <taxon>Tracheophyta</taxon>
        <taxon>Spermatophyta</taxon>
        <taxon>Magnoliopsida</taxon>
        <taxon>eudicotyledons</taxon>
        <taxon>Gunneridae</taxon>
        <taxon>Pentapetalae</taxon>
        <taxon>rosids</taxon>
        <taxon>fabids</taxon>
        <taxon>Fabales</taxon>
        <taxon>Fabaceae</taxon>
        <taxon>Papilionoideae</taxon>
        <taxon>50 kb inversion clade</taxon>
        <taxon>NPAAA clade</taxon>
        <taxon>Hologalegina</taxon>
        <taxon>IRL clade</taxon>
        <taxon>Trifolieae</taxon>
        <taxon>Trifolium</taxon>
    </lineage>
</organism>
<dbReference type="Proteomes" id="UP000265520">
    <property type="component" value="Unassembled WGS sequence"/>
</dbReference>
<name>A0A392SYS5_9FABA</name>
<comment type="caution">
    <text evidence="2">The sequence shown here is derived from an EMBL/GenBank/DDBJ whole genome shotgun (WGS) entry which is preliminary data.</text>
</comment>
<dbReference type="AlphaFoldDB" id="A0A392SYS5"/>
<dbReference type="EMBL" id="LXQA010462054">
    <property type="protein sequence ID" value="MCI53364.1"/>
    <property type="molecule type" value="Genomic_DNA"/>
</dbReference>